<dbReference type="Proteomes" id="UP000662783">
    <property type="component" value="Chromosome"/>
</dbReference>
<name>A0A974WG91_9BACT</name>
<protein>
    <submittedName>
        <fullName evidence="1">Uncharacterized protein</fullName>
    </submittedName>
</protein>
<gene>
    <name evidence="1" type="ORF">JR347_02185</name>
</gene>
<dbReference type="EMBL" id="CP070608">
    <property type="protein sequence ID" value="QSE97918.1"/>
    <property type="molecule type" value="Genomic_DNA"/>
</dbReference>
<organism evidence="1 2">
    <name type="scientific">Fulvivirga lutea</name>
    <dbReference type="NCBI Taxonomy" id="2810512"/>
    <lineage>
        <taxon>Bacteria</taxon>
        <taxon>Pseudomonadati</taxon>
        <taxon>Bacteroidota</taxon>
        <taxon>Cytophagia</taxon>
        <taxon>Cytophagales</taxon>
        <taxon>Fulvivirgaceae</taxon>
        <taxon>Fulvivirga</taxon>
    </lineage>
</organism>
<sequence>MKKFLLILFLAVVTVQGYSQIKKCAVISVFGNRNLSDDPLDTKLYEKVLKDSSFNIAGTVNEFEALIMNEFVPQFPFAFKDKAEVINSEDYKALDSIVTYKTHIWEESSWDWANPLIPADGYINIAALGIVTDKRAIKKAFEIFPDIDAVLIAYVDFNLYDNVGIGGITSKKVYAYANIKVFNSEAKRIFKLKERESSKKGVTALGGFVLDPRKLTPMVFDAAEQLFAEMKKNMPKKLAKMAKKIDKMAGEDDN</sequence>
<proteinExistence type="predicted"/>
<dbReference type="KEGG" id="fuv:JR347_02185"/>
<accession>A0A974WG91</accession>
<reference evidence="1" key="1">
    <citation type="submission" date="2021-02" db="EMBL/GenBank/DDBJ databases">
        <title>Fulvivirga sp. S481 isolated from sea water.</title>
        <authorList>
            <person name="Bae S.S."/>
            <person name="Baek K."/>
        </authorList>
    </citation>
    <scope>NUCLEOTIDE SEQUENCE</scope>
    <source>
        <strain evidence="1">S481</strain>
    </source>
</reference>
<evidence type="ECO:0000313" key="1">
    <source>
        <dbReference type="EMBL" id="QSE97918.1"/>
    </source>
</evidence>
<evidence type="ECO:0000313" key="2">
    <source>
        <dbReference type="Proteomes" id="UP000662783"/>
    </source>
</evidence>
<dbReference type="RefSeq" id="WP_205722426.1">
    <property type="nucleotide sequence ID" value="NZ_CP070608.1"/>
</dbReference>
<dbReference type="AlphaFoldDB" id="A0A974WG91"/>
<keyword evidence="2" id="KW-1185">Reference proteome</keyword>